<proteinExistence type="predicted"/>
<dbReference type="Pfam" id="PF00069">
    <property type="entry name" value="Pkinase"/>
    <property type="match status" value="1"/>
</dbReference>
<dbReference type="Proteomes" id="UP000217199">
    <property type="component" value="Unassembled WGS sequence"/>
</dbReference>
<dbReference type="InterPro" id="IPR052751">
    <property type="entry name" value="Plant_MAPKKK"/>
</dbReference>
<evidence type="ECO:0000313" key="4">
    <source>
        <dbReference type="Proteomes" id="UP000217199"/>
    </source>
</evidence>
<feature type="compositionally biased region" description="Polar residues" evidence="1">
    <location>
        <begin position="456"/>
        <end position="466"/>
    </location>
</feature>
<evidence type="ECO:0000313" key="3">
    <source>
        <dbReference type="EMBL" id="PAV23160.1"/>
    </source>
</evidence>
<dbReference type="PROSITE" id="PS00108">
    <property type="entry name" value="PROTEIN_KINASE_ST"/>
    <property type="match status" value="1"/>
</dbReference>
<evidence type="ECO:0000256" key="1">
    <source>
        <dbReference type="SAM" id="MobiDB-lite"/>
    </source>
</evidence>
<feature type="domain" description="Protein kinase" evidence="2">
    <location>
        <begin position="8"/>
        <end position="283"/>
    </location>
</feature>
<accession>A0A286UU86</accession>
<feature type="compositionally biased region" description="Low complexity" evidence="1">
    <location>
        <begin position="366"/>
        <end position="375"/>
    </location>
</feature>
<dbReference type="SMART" id="SM00220">
    <property type="entry name" value="S_TKc"/>
    <property type="match status" value="1"/>
</dbReference>
<feature type="compositionally biased region" description="Basic and acidic residues" evidence="1">
    <location>
        <begin position="521"/>
        <end position="531"/>
    </location>
</feature>
<dbReference type="GO" id="GO:0004672">
    <property type="term" value="F:protein kinase activity"/>
    <property type="evidence" value="ECO:0007669"/>
    <property type="project" value="InterPro"/>
</dbReference>
<comment type="caution">
    <text evidence="3">The sequence shown here is derived from an EMBL/GenBank/DDBJ whole genome shotgun (WGS) entry which is preliminary data.</text>
</comment>
<protein>
    <submittedName>
        <fullName evidence="3">ULK kinase</fullName>
    </submittedName>
</protein>
<keyword evidence="3" id="KW-0418">Kinase</keyword>
<sequence>MAASLNKLELIGCLGEGKYGIVNEYHVPSDLGDNHKWKELQGKNIAMKLIPIKDSVKYVNEKDSLEALPKCRGVMRYYGTTASRHYFYLLLELGKHRSLSQNFVNLLRAPSQEVITNRIRCIANFTLYGLMKLHDRKLIHQDLKPANIIISHFNEGGHELECFIADLGNMYNEEKYEAPEVLMTDYTYAAPEQLKNVLGKSVSDLWSLGLCFVAVSLGRSPIDSETPTKEIFKTITDGTLLERIKRESFLFKIPAAEDLLLGMLAEDPKYRFTAREAYNHPFVQNEPFIHPLRKAAGHPSPGAPDKDSPRPGPTPSGRNNRPPNRGENERRNQQVQSKTSSSTTQVSSIGPVSRPDTRKGNQKAESSTSHSTATRSRPKAATPNKDVSSTTSGVPKPTKPHSGADISNPPNKNSKSSTREKEKVSSIPVSPPIKKQITSPIKGLPNVEDGDKRTTKPQTQLNNQAADASRKRTEKSMLKTPRDGSHEKKVITRSKSPGKNGNVGLGSDKVKRSIRAIPESIKSKNEETSRT</sequence>
<dbReference type="AlphaFoldDB" id="A0A286UU86"/>
<feature type="compositionally biased region" description="Low complexity" evidence="1">
    <location>
        <begin position="333"/>
        <end position="348"/>
    </location>
</feature>
<dbReference type="Gene3D" id="1.10.510.10">
    <property type="entry name" value="Transferase(Phosphotransferase) domain 1"/>
    <property type="match status" value="1"/>
</dbReference>
<dbReference type="PANTHER" id="PTHR48011:SF84">
    <property type="entry name" value="KINASE, PUTATIVE-RELATED"/>
    <property type="match status" value="1"/>
</dbReference>
<dbReference type="EMBL" id="NBII01000001">
    <property type="protein sequence ID" value="PAV23160.1"/>
    <property type="molecule type" value="Genomic_DNA"/>
</dbReference>
<dbReference type="PANTHER" id="PTHR48011">
    <property type="entry name" value="CCR4-NOT TRANSCRIPTIONAL COMPLEX SUBUNIT CAF120-RELATED"/>
    <property type="match status" value="1"/>
</dbReference>
<dbReference type="STRING" id="2282107.A0A286UU86"/>
<reference evidence="3 4" key="1">
    <citation type="journal article" date="2017" name="Mol. Ecol.">
        <title>Comparative and population genomic landscape of Phellinus noxius: A hypervariable fungus causing root rot in trees.</title>
        <authorList>
            <person name="Chung C.L."/>
            <person name="Lee T.J."/>
            <person name="Akiba M."/>
            <person name="Lee H.H."/>
            <person name="Kuo T.H."/>
            <person name="Liu D."/>
            <person name="Ke H.M."/>
            <person name="Yokoi T."/>
            <person name="Roa M.B."/>
            <person name="Lu M.J."/>
            <person name="Chang Y.Y."/>
            <person name="Ann P.J."/>
            <person name="Tsai J.N."/>
            <person name="Chen C.Y."/>
            <person name="Tzean S.S."/>
            <person name="Ota Y."/>
            <person name="Hattori T."/>
            <person name="Sahashi N."/>
            <person name="Liou R.F."/>
            <person name="Kikuchi T."/>
            <person name="Tsai I.J."/>
        </authorList>
    </citation>
    <scope>NUCLEOTIDE SEQUENCE [LARGE SCALE GENOMIC DNA]</scope>
    <source>
        <strain evidence="3 4">FFPRI411160</strain>
    </source>
</reference>
<organism evidence="3 4">
    <name type="scientific">Pyrrhoderma noxium</name>
    <dbReference type="NCBI Taxonomy" id="2282107"/>
    <lineage>
        <taxon>Eukaryota</taxon>
        <taxon>Fungi</taxon>
        <taxon>Dikarya</taxon>
        <taxon>Basidiomycota</taxon>
        <taxon>Agaricomycotina</taxon>
        <taxon>Agaricomycetes</taxon>
        <taxon>Hymenochaetales</taxon>
        <taxon>Hymenochaetaceae</taxon>
        <taxon>Pyrrhoderma</taxon>
    </lineage>
</organism>
<dbReference type="CDD" id="cd00180">
    <property type="entry name" value="PKc"/>
    <property type="match status" value="1"/>
</dbReference>
<name>A0A286UU86_9AGAM</name>
<dbReference type="GO" id="GO:0007165">
    <property type="term" value="P:signal transduction"/>
    <property type="evidence" value="ECO:0007669"/>
    <property type="project" value="TreeGrafter"/>
</dbReference>
<evidence type="ECO:0000259" key="2">
    <source>
        <dbReference type="PROSITE" id="PS50011"/>
    </source>
</evidence>
<dbReference type="OrthoDB" id="4062651at2759"/>
<keyword evidence="4" id="KW-1185">Reference proteome</keyword>
<dbReference type="InterPro" id="IPR000719">
    <property type="entry name" value="Prot_kinase_dom"/>
</dbReference>
<dbReference type="InterPro" id="IPR008271">
    <property type="entry name" value="Ser/Thr_kinase_AS"/>
</dbReference>
<keyword evidence="3" id="KW-0808">Transferase</keyword>
<dbReference type="InParanoid" id="A0A286UU86"/>
<dbReference type="GO" id="GO:0005524">
    <property type="term" value="F:ATP binding"/>
    <property type="evidence" value="ECO:0007669"/>
    <property type="project" value="InterPro"/>
</dbReference>
<feature type="compositionally biased region" description="Basic and acidic residues" evidence="1">
    <location>
        <begin position="468"/>
        <end position="490"/>
    </location>
</feature>
<dbReference type="SUPFAM" id="SSF56112">
    <property type="entry name" value="Protein kinase-like (PK-like)"/>
    <property type="match status" value="1"/>
</dbReference>
<dbReference type="InterPro" id="IPR011009">
    <property type="entry name" value="Kinase-like_dom_sf"/>
</dbReference>
<gene>
    <name evidence="3" type="ORF">PNOK_0022800</name>
</gene>
<feature type="region of interest" description="Disordered" evidence="1">
    <location>
        <begin position="292"/>
        <end position="531"/>
    </location>
</feature>
<feature type="compositionally biased region" description="Low complexity" evidence="1">
    <location>
        <begin position="407"/>
        <end position="416"/>
    </location>
</feature>
<dbReference type="PROSITE" id="PS50011">
    <property type="entry name" value="PROTEIN_KINASE_DOM"/>
    <property type="match status" value="1"/>
</dbReference>